<reference evidence="2 3" key="1">
    <citation type="submission" date="2016-04" db="EMBL/GenBank/DDBJ databases">
        <authorList>
            <person name="Evans L.H."/>
            <person name="Alamgir A."/>
            <person name="Owens N."/>
            <person name="Weber N.D."/>
            <person name="Virtaneva K."/>
            <person name="Barbian K."/>
            <person name="Babar A."/>
            <person name="Rosenke K."/>
        </authorList>
    </citation>
    <scope>NUCLEOTIDE SEQUENCE [LARGE SCALE GENOMIC DNA]</scope>
    <source>
        <strain evidence="2">NIES-2108</strain>
    </source>
</reference>
<dbReference type="Proteomes" id="UP000252085">
    <property type="component" value="Unassembled WGS sequence"/>
</dbReference>
<dbReference type="CDD" id="cd00761">
    <property type="entry name" value="Glyco_tranf_GTA_type"/>
    <property type="match status" value="1"/>
</dbReference>
<dbReference type="InterPro" id="IPR029044">
    <property type="entry name" value="Nucleotide-diphossugar_trans"/>
</dbReference>
<evidence type="ECO:0000313" key="3">
    <source>
        <dbReference type="Proteomes" id="UP000252085"/>
    </source>
</evidence>
<keyword evidence="2" id="KW-0808">Transferase</keyword>
<sequence length="320" mass="36370">MPIISVIIPAYNAEHTIFETIKSVQEQTFADFEIIIINDGSTDNTLALVQSVQDQRLKVFSYENGGLSVARNRGFSHAIGKFIAFLDADDLWTPDKLELQLAALKHHPDAGVAYSWTYFMDEQGKSSIPGVSIFFEGDVQPNLLVNNFLASGSNPLIRRQAIESVGGFDPVCAGCADWDYWLRLSVSWNFVVVPKHQIFYRQSSNSMSFTKVKHMEDDGLLVIKKTFQTAPAELKHLKKQSLAWIYQYVTQQYLKQNSNSIDTVNQAGQKLWTAIRLHPQILLQDYAQSLIRWLIKKWIITVLQQVRLAKSKMLLLSSKE</sequence>
<dbReference type="InterPro" id="IPR050834">
    <property type="entry name" value="Glycosyltransf_2"/>
</dbReference>
<dbReference type="Pfam" id="PF10111">
    <property type="entry name" value="Glyco_tranf_2_2"/>
    <property type="match status" value="1"/>
</dbReference>
<evidence type="ECO:0000313" key="2">
    <source>
        <dbReference type="EMBL" id="RCJ37608.1"/>
    </source>
</evidence>
<dbReference type="InterPro" id="IPR019290">
    <property type="entry name" value="GlycosylTrfase-like_prok"/>
</dbReference>
<proteinExistence type="predicted"/>
<dbReference type="Gene3D" id="3.90.550.10">
    <property type="entry name" value="Spore Coat Polysaccharide Biosynthesis Protein SpsA, Chain A"/>
    <property type="match status" value="1"/>
</dbReference>
<accession>A0A367RM21</accession>
<evidence type="ECO:0000259" key="1">
    <source>
        <dbReference type="Pfam" id="PF10111"/>
    </source>
</evidence>
<dbReference type="GO" id="GO:0016740">
    <property type="term" value="F:transferase activity"/>
    <property type="evidence" value="ECO:0007669"/>
    <property type="project" value="UniProtKB-KW"/>
</dbReference>
<comment type="caution">
    <text evidence="2">The sequence shown here is derived from an EMBL/GenBank/DDBJ whole genome shotgun (WGS) entry which is preliminary data.</text>
</comment>
<name>A0A367RM21_NOSPU</name>
<dbReference type="AlphaFoldDB" id="A0A367RM21"/>
<organism evidence="2 3">
    <name type="scientific">Nostoc punctiforme NIES-2108</name>
    <dbReference type="NCBI Taxonomy" id="1356359"/>
    <lineage>
        <taxon>Bacteria</taxon>
        <taxon>Bacillati</taxon>
        <taxon>Cyanobacteriota</taxon>
        <taxon>Cyanophyceae</taxon>
        <taxon>Nostocales</taxon>
        <taxon>Nostocaceae</taxon>
        <taxon>Nostoc</taxon>
    </lineage>
</organism>
<feature type="domain" description="Glycosyltransferase 2-like prokaryotic type" evidence="1">
    <location>
        <begin position="5"/>
        <end position="248"/>
    </location>
</feature>
<dbReference type="PANTHER" id="PTHR43685:SF11">
    <property type="entry name" value="GLYCOSYLTRANSFERASE TAGX-RELATED"/>
    <property type="match status" value="1"/>
</dbReference>
<dbReference type="SUPFAM" id="SSF53448">
    <property type="entry name" value="Nucleotide-diphospho-sugar transferases"/>
    <property type="match status" value="1"/>
</dbReference>
<dbReference type="PANTHER" id="PTHR43685">
    <property type="entry name" value="GLYCOSYLTRANSFERASE"/>
    <property type="match status" value="1"/>
</dbReference>
<gene>
    <name evidence="2" type="ORF">A6769_11955</name>
</gene>
<protein>
    <submittedName>
        <fullName evidence="2">Glycosyl transferase family A</fullName>
    </submittedName>
</protein>
<dbReference type="EMBL" id="LXQE01000136">
    <property type="protein sequence ID" value="RCJ37608.1"/>
    <property type="molecule type" value="Genomic_DNA"/>
</dbReference>